<comment type="caution">
    <text evidence="1">The sequence shown here is derived from an EMBL/GenBank/DDBJ whole genome shotgun (WGS) entry which is preliminary data.</text>
</comment>
<name>A0AAD2K032_9AGAR</name>
<keyword evidence="2" id="KW-1185">Reference proteome</keyword>
<sequence>PSRPPGRQQRIIRCILLEVSPEIINQWVCHIEPPTATTDAEVCDRLHREKKMNRLQTGTVSYHRKIIRR</sequence>
<organism evidence="1 2">
    <name type="scientific">Mycena citricolor</name>
    <dbReference type="NCBI Taxonomy" id="2018698"/>
    <lineage>
        <taxon>Eukaryota</taxon>
        <taxon>Fungi</taxon>
        <taxon>Dikarya</taxon>
        <taxon>Basidiomycota</taxon>
        <taxon>Agaricomycotina</taxon>
        <taxon>Agaricomycetes</taxon>
        <taxon>Agaricomycetidae</taxon>
        <taxon>Agaricales</taxon>
        <taxon>Marasmiineae</taxon>
        <taxon>Mycenaceae</taxon>
        <taxon>Mycena</taxon>
    </lineage>
</organism>
<gene>
    <name evidence="1" type="ORF">MYCIT1_LOCUS16613</name>
</gene>
<dbReference type="Proteomes" id="UP001295794">
    <property type="component" value="Unassembled WGS sequence"/>
</dbReference>
<proteinExistence type="predicted"/>
<feature type="non-terminal residue" evidence="1">
    <location>
        <position position="1"/>
    </location>
</feature>
<accession>A0AAD2K032</accession>
<dbReference type="AlphaFoldDB" id="A0AAD2K032"/>
<evidence type="ECO:0000313" key="1">
    <source>
        <dbReference type="EMBL" id="CAK5271524.1"/>
    </source>
</evidence>
<dbReference type="EMBL" id="CAVNYO010000172">
    <property type="protein sequence ID" value="CAK5271524.1"/>
    <property type="molecule type" value="Genomic_DNA"/>
</dbReference>
<protein>
    <submittedName>
        <fullName evidence="1">Uncharacterized protein</fullName>
    </submittedName>
</protein>
<evidence type="ECO:0000313" key="2">
    <source>
        <dbReference type="Proteomes" id="UP001295794"/>
    </source>
</evidence>
<reference evidence="1" key="1">
    <citation type="submission" date="2023-11" db="EMBL/GenBank/DDBJ databases">
        <authorList>
            <person name="De Vega J J."/>
            <person name="De Vega J J."/>
        </authorList>
    </citation>
    <scope>NUCLEOTIDE SEQUENCE</scope>
</reference>